<organism evidence="1 2">
    <name type="scientific">Rattus norvegicus</name>
    <name type="common">Rat</name>
    <dbReference type="NCBI Taxonomy" id="10116"/>
    <lineage>
        <taxon>Eukaryota</taxon>
        <taxon>Metazoa</taxon>
        <taxon>Chordata</taxon>
        <taxon>Craniata</taxon>
        <taxon>Vertebrata</taxon>
        <taxon>Euteleostomi</taxon>
        <taxon>Mammalia</taxon>
        <taxon>Eutheria</taxon>
        <taxon>Euarchontoglires</taxon>
        <taxon>Glires</taxon>
        <taxon>Rodentia</taxon>
        <taxon>Myomorpha</taxon>
        <taxon>Muroidea</taxon>
        <taxon>Muridae</taxon>
        <taxon>Murinae</taxon>
        <taxon>Rattus</taxon>
    </lineage>
</organism>
<evidence type="ECO:0000313" key="1">
    <source>
        <dbReference type="EMBL" id="EDL82656.1"/>
    </source>
</evidence>
<name>A6JN07_RAT</name>
<dbReference type="Proteomes" id="UP000234681">
    <property type="component" value="Chromosome 2"/>
</dbReference>
<gene>
    <name evidence="1" type="ORF">rCG_53353</name>
</gene>
<protein>
    <submittedName>
        <fullName evidence="1">RCG53353</fullName>
    </submittedName>
</protein>
<sequence length="12" mass="1361">MKTTVRFPGKVP</sequence>
<dbReference type="EMBL" id="CH473992">
    <property type="protein sequence ID" value="EDL82656.1"/>
    <property type="molecule type" value="Genomic_DNA"/>
</dbReference>
<proteinExistence type="predicted"/>
<reference evidence="2" key="1">
    <citation type="submission" date="2005-09" db="EMBL/GenBank/DDBJ databases">
        <authorList>
            <person name="Mural R.J."/>
            <person name="Li P.W."/>
            <person name="Adams M.D."/>
            <person name="Amanatides P.G."/>
            <person name="Baden-Tillson H."/>
            <person name="Barnstead M."/>
            <person name="Chin S.H."/>
            <person name="Dew I."/>
            <person name="Evans C.A."/>
            <person name="Ferriera S."/>
            <person name="Flanigan M."/>
            <person name="Fosler C."/>
            <person name="Glodek A."/>
            <person name="Gu Z."/>
            <person name="Holt R.A."/>
            <person name="Jennings D."/>
            <person name="Kraft C.L."/>
            <person name="Lu F."/>
            <person name="Nguyen T."/>
            <person name="Nusskern D.R."/>
            <person name="Pfannkoch C.M."/>
            <person name="Sitter C."/>
            <person name="Sutton G.G."/>
            <person name="Venter J.C."/>
            <person name="Wang Z."/>
            <person name="Woodage T."/>
            <person name="Zheng X.H."/>
            <person name="Zhong F."/>
        </authorList>
    </citation>
    <scope>NUCLEOTIDE SEQUENCE [LARGE SCALE GENOMIC DNA]</scope>
    <source>
        <strain>BN</strain>
        <strain evidence="2">Sprague-Dawley</strain>
    </source>
</reference>
<evidence type="ECO:0000313" key="2">
    <source>
        <dbReference type="Proteomes" id="UP000234681"/>
    </source>
</evidence>
<accession>A6JN07</accession>